<dbReference type="InterPro" id="IPR016477">
    <property type="entry name" value="Fructo-/Ketosamine-3-kinase"/>
</dbReference>
<comment type="catalytic activity">
    <reaction evidence="2">
        <text>N(6)-D-ribulosyl-L-lysyl-[protein] + ATP = N(6)-(3-O-phospho-D-ribulosyl)-L-lysyl-[protein] + ADP + H(+)</text>
        <dbReference type="Rhea" id="RHEA:48432"/>
        <dbReference type="Rhea" id="RHEA-COMP:12103"/>
        <dbReference type="Rhea" id="RHEA-COMP:12104"/>
        <dbReference type="ChEBI" id="CHEBI:15378"/>
        <dbReference type="ChEBI" id="CHEBI:30616"/>
        <dbReference type="ChEBI" id="CHEBI:90418"/>
        <dbReference type="ChEBI" id="CHEBI:90420"/>
        <dbReference type="ChEBI" id="CHEBI:456216"/>
        <dbReference type="EC" id="2.7.1.172"/>
    </reaction>
    <physiologicalReaction direction="left-to-right" evidence="2">
        <dbReference type="Rhea" id="RHEA:48433"/>
    </physiologicalReaction>
</comment>
<dbReference type="Gene3D" id="3.90.1200.10">
    <property type="match status" value="1"/>
</dbReference>
<dbReference type="PIRSF" id="PIRSF006221">
    <property type="entry name" value="Ketosamine-3-kinase"/>
    <property type="match status" value="1"/>
</dbReference>
<dbReference type="InterPro" id="IPR011009">
    <property type="entry name" value="Kinase-like_dom_sf"/>
</dbReference>
<keyword evidence="5" id="KW-1185">Reference proteome</keyword>
<dbReference type="SUPFAM" id="SSF56112">
    <property type="entry name" value="Protein kinase-like (PK-like)"/>
    <property type="match status" value="1"/>
</dbReference>
<evidence type="ECO:0000256" key="1">
    <source>
        <dbReference type="ARBA" id="ARBA00011961"/>
    </source>
</evidence>
<dbReference type="GO" id="GO:0016301">
    <property type="term" value="F:kinase activity"/>
    <property type="evidence" value="ECO:0007669"/>
    <property type="project" value="UniProtKB-UniRule"/>
</dbReference>
<keyword evidence="3" id="KW-0808">Transferase</keyword>
<dbReference type="Pfam" id="PF03881">
    <property type="entry name" value="Fructosamin_kin"/>
    <property type="match status" value="1"/>
</dbReference>
<name>A0A4U0TVK0_9PEZI</name>
<gene>
    <name evidence="4" type="ORF">B0A50_05544</name>
</gene>
<dbReference type="PANTHER" id="PTHR12149">
    <property type="entry name" value="FRUCTOSAMINE 3 KINASE-RELATED PROTEIN"/>
    <property type="match status" value="1"/>
</dbReference>
<evidence type="ECO:0000256" key="3">
    <source>
        <dbReference type="PIRNR" id="PIRNR006221"/>
    </source>
</evidence>
<comment type="similarity">
    <text evidence="3">Belongs to the fructosamine kinase family.</text>
</comment>
<reference evidence="4 5" key="1">
    <citation type="submission" date="2017-03" db="EMBL/GenBank/DDBJ databases">
        <title>Genomes of endolithic fungi from Antarctica.</title>
        <authorList>
            <person name="Coleine C."/>
            <person name="Masonjones S."/>
            <person name="Stajich J.E."/>
        </authorList>
    </citation>
    <scope>NUCLEOTIDE SEQUENCE [LARGE SCALE GENOMIC DNA]</scope>
    <source>
        <strain evidence="4 5">CCFEE 6315</strain>
    </source>
</reference>
<dbReference type="PANTHER" id="PTHR12149:SF8">
    <property type="entry name" value="PROTEIN-RIBULOSAMINE 3-KINASE"/>
    <property type="match status" value="1"/>
</dbReference>
<dbReference type="GO" id="GO:0102193">
    <property type="term" value="F:protein-ribulosamine 3-kinase activity"/>
    <property type="evidence" value="ECO:0007669"/>
    <property type="project" value="UniProtKB-EC"/>
</dbReference>
<organism evidence="4 5">
    <name type="scientific">Salinomyces thailandicus</name>
    <dbReference type="NCBI Taxonomy" id="706561"/>
    <lineage>
        <taxon>Eukaryota</taxon>
        <taxon>Fungi</taxon>
        <taxon>Dikarya</taxon>
        <taxon>Ascomycota</taxon>
        <taxon>Pezizomycotina</taxon>
        <taxon>Dothideomycetes</taxon>
        <taxon>Dothideomycetidae</taxon>
        <taxon>Mycosphaerellales</taxon>
        <taxon>Teratosphaeriaceae</taxon>
        <taxon>Salinomyces</taxon>
    </lineage>
</organism>
<comment type="caution">
    <text evidence="4">The sequence shown here is derived from an EMBL/GenBank/DDBJ whole genome shotgun (WGS) entry which is preliminary data.</text>
</comment>
<protein>
    <recommendedName>
        <fullName evidence="1">protein-ribulosamine 3-kinase</fullName>
        <ecNumber evidence="1">2.7.1.172</ecNumber>
    </recommendedName>
</protein>
<dbReference type="EMBL" id="NAJL01000031">
    <property type="protein sequence ID" value="TKA26032.1"/>
    <property type="molecule type" value="Genomic_DNA"/>
</dbReference>
<dbReference type="EC" id="2.7.1.172" evidence="1"/>
<evidence type="ECO:0000313" key="5">
    <source>
        <dbReference type="Proteomes" id="UP000308549"/>
    </source>
</evidence>
<evidence type="ECO:0000313" key="4">
    <source>
        <dbReference type="EMBL" id="TKA26032.1"/>
    </source>
</evidence>
<keyword evidence="3" id="KW-0418">Kinase</keyword>
<proteinExistence type="inferred from homology"/>
<sequence length="351" mass="38157">MLSRLPLIRTIWTSSTMKLDSAVISLLGLDPKTTSVSSAGGGGMSSASTSKITTDLPNGETMQYFMKTGKGRDAEVMFAGEHESLNAIHNAVATLCPKSFGHGKLSDAPGRSFLVTDYLDLSSRFSASKSPDSMTLAQKLAKLHTTPAPMPEGYEKPQFGFPAPTCCGDMEQDNTYTASWADFYANRRLRFIAAQSRKSNGADQQLDQLVEQTCAQVVPRLIGDDHLNGGKGVTPVVVHGDLWSGNSAVGKLPGMEKPEDVIFDSSACYAHSEFELGIMKMFGGYSGMMEEYHKLVPKTEPKGEYADRVALYELYHHLNHHALFGGGYRSGAMSIMKNLISKYGKDSKNEL</sequence>
<evidence type="ECO:0000256" key="2">
    <source>
        <dbReference type="ARBA" id="ARBA00048655"/>
    </source>
</evidence>
<dbReference type="AlphaFoldDB" id="A0A4U0TVK0"/>
<dbReference type="OrthoDB" id="5772781at2759"/>
<dbReference type="Proteomes" id="UP000308549">
    <property type="component" value="Unassembled WGS sequence"/>
</dbReference>
<accession>A0A4U0TVK0</accession>
<dbReference type="FunFam" id="3.90.1200.10:FF:000018">
    <property type="entry name" value="Fructosamine-3-kinase, putative"/>
    <property type="match status" value="1"/>
</dbReference>